<keyword evidence="2" id="KW-1185">Reference proteome</keyword>
<gene>
    <name evidence="1" type="ORF">LCL61_17620</name>
</gene>
<protein>
    <submittedName>
        <fullName evidence="1">Uncharacterized protein</fullName>
    </submittedName>
</protein>
<organism evidence="1 2">
    <name type="scientific">Amycolatopsis coloradensis</name>
    <dbReference type="NCBI Taxonomy" id="76021"/>
    <lineage>
        <taxon>Bacteria</taxon>
        <taxon>Bacillati</taxon>
        <taxon>Actinomycetota</taxon>
        <taxon>Actinomycetes</taxon>
        <taxon>Pseudonocardiales</taxon>
        <taxon>Pseudonocardiaceae</taxon>
        <taxon>Amycolatopsis</taxon>
    </lineage>
</organism>
<dbReference type="EMBL" id="CP150484">
    <property type="protein sequence ID" value="WYW17371.1"/>
    <property type="molecule type" value="Genomic_DNA"/>
</dbReference>
<sequence length="238" mass="26182">MSAFAPACSPLTALQRQLTRRKSLERFDAALSSWSEDDPALAGVSSHSRLTEVLDSRDYDHRDEVLYALLQRASIDGNGGSVAAELVLNAMVAAVPGIVARVIRASRAAVGTFGARRGVTGGGVSLNETNADIQAAVIGHLWEQIRCYPLRRRHHVAANLVFDTQRSALRASASPREELYQCIIQDNTPLWYHGVILRYSNKGQGLYDIHDFGGFQIWATLWGGGVSYQIDRWNVGWC</sequence>
<evidence type="ECO:0000313" key="2">
    <source>
        <dbReference type="Proteomes" id="UP001456344"/>
    </source>
</evidence>
<proteinExistence type="predicted"/>
<name>A0ACD5BD91_9PSEU</name>
<reference evidence="1" key="1">
    <citation type="submission" date="2023-10" db="EMBL/GenBank/DDBJ databases">
        <title>Whole genome sequencing of actinobacterial strain Amycolatopsis sp. (BCA-696) identifies the underlying plant growth-promoting genes.</title>
        <authorList>
            <person name="Gandham P."/>
            <person name="Vadla N."/>
            <person name="Saji A."/>
            <person name="Srinivas V."/>
            <person name="Ruperao P."/>
            <person name="Selvanayagam S."/>
            <person name="Saxena R.K."/>
            <person name="Rathore A."/>
            <person name="Gopalakrishnan S."/>
            <person name="Thakur V."/>
        </authorList>
    </citation>
    <scope>NUCLEOTIDE SEQUENCE</scope>
    <source>
        <strain evidence="1">BCA-696</strain>
    </source>
</reference>
<accession>A0ACD5BD91</accession>
<evidence type="ECO:0000313" key="1">
    <source>
        <dbReference type="EMBL" id="WYW17371.1"/>
    </source>
</evidence>
<dbReference type="Proteomes" id="UP001456344">
    <property type="component" value="Chromosome"/>
</dbReference>